<gene>
    <name evidence="1" type="ORF">L484_002971</name>
</gene>
<evidence type="ECO:0000313" key="1">
    <source>
        <dbReference type="EMBL" id="EXB66133.1"/>
    </source>
</evidence>
<organism evidence="1 2">
    <name type="scientific">Morus notabilis</name>
    <dbReference type="NCBI Taxonomy" id="981085"/>
    <lineage>
        <taxon>Eukaryota</taxon>
        <taxon>Viridiplantae</taxon>
        <taxon>Streptophyta</taxon>
        <taxon>Embryophyta</taxon>
        <taxon>Tracheophyta</taxon>
        <taxon>Spermatophyta</taxon>
        <taxon>Magnoliopsida</taxon>
        <taxon>eudicotyledons</taxon>
        <taxon>Gunneridae</taxon>
        <taxon>Pentapetalae</taxon>
        <taxon>rosids</taxon>
        <taxon>fabids</taxon>
        <taxon>Rosales</taxon>
        <taxon>Moraceae</taxon>
        <taxon>Moreae</taxon>
        <taxon>Morus</taxon>
    </lineage>
</organism>
<name>W9RRC6_9ROSA</name>
<dbReference type="EMBL" id="KE344525">
    <property type="protein sequence ID" value="EXB66133.1"/>
    <property type="molecule type" value="Genomic_DNA"/>
</dbReference>
<keyword evidence="2" id="KW-1185">Reference proteome</keyword>
<dbReference type="Proteomes" id="UP000030645">
    <property type="component" value="Unassembled WGS sequence"/>
</dbReference>
<reference evidence="2" key="1">
    <citation type="submission" date="2013-01" db="EMBL/GenBank/DDBJ databases">
        <title>Draft Genome Sequence of a Mulberry Tree, Morus notabilis C.K. Schneid.</title>
        <authorList>
            <person name="He N."/>
            <person name="Zhao S."/>
        </authorList>
    </citation>
    <scope>NUCLEOTIDE SEQUENCE</scope>
</reference>
<protein>
    <submittedName>
        <fullName evidence="1">Uncharacterized protein</fullName>
    </submittedName>
</protein>
<accession>W9RRC6</accession>
<evidence type="ECO:0000313" key="2">
    <source>
        <dbReference type="Proteomes" id="UP000030645"/>
    </source>
</evidence>
<proteinExistence type="predicted"/>
<sequence length="73" mass="8269">MYDWHVNGDNFWCRNEARQPLYRSSLHDLQLAQERRQLLVSGPSAVISKLSSRSIASREKATTFGVNTGPHSP</sequence>
<dbReference type="AlphaFoldDB" id="W9RRC6"/>